<keyword evidence="5 10" id="KW-0732">Signal</keyword>
<dbReference type="AlphaFoldDB" id="A0A1J0RBL9"/>
<sequence>MYHAYLLVALLLAARQNTKATISNGANQHLFLELCETYNWAENGIEALLQTAEGTNAFDDILKINMSLSSSTWRKHFKKADNEDKYHETPTSEHKGDTMATDLWTHWVEIVKQMKTDDQVTAAQKDASLHDVTSGTRTAATALINKLSLKAYLVNKQLAALPDKPATDAVKEAENKIRAAVYGATSKPGGGGLKPTNLATPGPNNRRTLCTAATAADSKFHLAWIGICLCTRGGDTTGSAVAEPCRHLTGTGTAWPTSDPAVLTAYNNLLKQCKTTTKAKVSAAVIEAKYEKLRNSFNFQTAKGVLGAYITTGCNGEDNGGVCVEYTDVTDASSEKVESILWLAQLKAAADSLLKAERYSAAAKPLLRSLEIIKHEVMMAHRIADPQQTTHTDSVNTSSGNHKSEEDGKCHQHSKSKSTCENTSKCKWEGKT</sequence>
<dbReference type="VEuPathDB" id="TriTrypDB:Tb427_000130900"/>
<evidence type="ECO:0000256" key="3">
    <source>
        <dbReference type="ARBA" id="ARBA00022475"/>
    </source>
</evidence>
<feature type="chain" id="PRO_5012701140" evidence="10">
    <location>
        <begin position="21"/>
        <end position="432"/>
    </location>
</feature>
<evidence type="ECO:0000256" key="1">
    <source>
        <dbReference type="ARBA" id="ARBA00002523"/>
    </source>
</evidence>
<accession>A0A1J0RBL9</accession>
<evidence type="ECO:0000256" key="6">
    <source>
        <dbReference type="ARBA" id="ARBA00023136"/>
    </source>
</evidence>
<dbReference type="Pfam" id="PF13206">
    <property type="entry name" value="VSG_B"/>
    <property type="match status" value="1"/>
</dbReference>
<organism evidence="12">
    <name type="scientific">Trypanosoma brucei</name>
    <dbReference type="NCBI Taxonomy" id="5691"/>
    <lineage>
        <taxon>Eukaryota</taxon>
        <taxon>Discoba</taxon>
        <taxon>Euglenozoa</taxon>
        <taxon>Kinetoplastea</taxon>
        <taxon>Metakinetoplastina</taxon>
        <taxon>Trypanosomatida</taxon>
        <taxon>Trypanosomatidae</taxon>
        <taxon>Trypanosoma</taxon>
    </lineage>
</organism>
<evidence type="ECO:0000256" key="2">
    <source>
        <dbReference type="ARBA" id="ARBA00004609"/>
    </source>
</evidence>
<keyword evidence="8" id="KW-0449">Lipoprotein</keyword>
<evidence type="ECO:0000256" key="7">
    <source>
        <dbReference type="ARBA" id="ARBA00023180"/>
    </source>
</evidence>
<evidence type="ECO:0000313" key="12">
    <source>
        <dbReference type="EMBL" id="APD75090.1"/>
    </source>
</evidence>
<reference evidence="12" key="1">
    <citation type="submission" date="2016-08" db="EMBL/GenBank/DDBJ databases">
        <title>VSG repertoire of Trypanosoma brucei EATRO 1125.</title>
        <authorList>
            <person name="Cross G.A."/>
        </authorList>
    </citation>
    <scope>NUCLEOTIDE SEQUENCE</scope>
    <source>
        <strain evidence="12">EATRO 1125</strain>
    </source>
</reference>
<evidence type="ECO:0000259" key="11">
    <source>
        <dbReference type="Pfam" id="PF13206"/>
    </source>
</evidence>
<keyword evidence="4" id="KW-0336">GPI-anchor</keyword>
<dbReference type="InterPro" id="IPR025932">
    <property type="entry name" value="Trypano_VSG_B_N_dom"/>
</dbReference>
<evidence type="ECO:0000256" key="4">
    <source>
        <dbReference type="ARBA" id="ARBA00022622"/>
    </source>
</evidence>
<name>A0A1J0RBL9_9TRYP</name>
<comment type="subcellular location">
    <subcellularLocation>
        <location evidence="2">Cell membrane</location>
        <topology evidence="2">Lipid-anchor</topology>
        <topology evidence="2">GPI-anchor</topology>
    </subcellularLocation>
</comment>
<keyword evidence="6" id="KW-0472">Membrane</keyword>
<comment type="function">
    <text evidence="1">VSG forms a coat on the surface of the parasite. The trypanosome evades the immune response of the host by expressing a series of antigenically distinct VSGs from an estimated 1000 VSG genes.</text>
</comment>
<dbReference type="GO" id="GO:0098552">
    <property type="term" value="C:side of membrane"/>
    <property type="evidence" value="ECO:0007669"/>
    <property type="project" value="UniProtKB-KW"/>
</dbReference>
<feature type="domain" description="Trypanosome variant surface glycoprotein B-type N-terminal" evidence="11">
    <location>
        <begin position="10"/>
        <end position="370"/>
    </location>
</feature>
<evidence type="ECO:0000256" key="9">
    <source>
        <dbReference type="SAM" id="MobiDB-lite"/>
    </source>
</evidence>
<proteinExistence type="predicted"/>
<feature type="signal peptide" evidence="10">
    <location>
        <begin position="1"/>
        <end position="20"/>
    </location>
</feature>
<protein>
    <submittedName>
        <fullName evidence="12">Variant surface glycoprotein 1125.4893</fullName>
    </submittedName>
</protein>
<dbReference type="EMBL" id="KX701134">
    <property type="protein sequence ID" value="APD75090.1"/>
    <property type="molecule type" value="Genomic_DNA"/>
</dbReference>
<keyword evidence="3" id="KW-1003">Cell membrane</keyword>
<feature type="compositionally biased region" description="Polar residues" evidence="9">
    <location>
        <begin position="386"/>
        <end position="401"/>
    </location>
</feature>
<evidence type="ECO:0000256" key="10">
    <source>
        <dbReference type="SAM" id="SignalP"/>
    </source>
</evidence>
<keyword evidence="7" id="KW-0325">Glycoprotein</keyword>
<evidence type="ECO:0000256" key="5">
    <source>
        <dbReference type="ARBA" id="ARBA00022729"/>
    </source>
</evidence>
<feature type="region of interest" description="Disordered" evidence="9">
    <location>
        <begin position="384"/>
        <end position="432"/>
    </location>
</feature>
<dbReference type="GO" id="GO:0005886">
    <property type="term" value="C:plasma membrane"/>
    <property type="evidence" value="ECO:0007669"/>
    <property type="project" value="UniProtKB-SubCell"/>
</dbReference>
<evidence type="ECO:0000256" key="8">
    <source>
        <dbReference type="ARBA" id="ARBA00023288"/>
    </source>
</evidence>